<dbReference type="RefSeq" id="XP_044542799.1">
    <property type="nucleotide sequence ID" value="XM_044687622.1"/>
</dbReference>
<accession>A0AA88KC90</accession>
<feature type="coiled-coil region" evidence="1">
    <location>
        <begin position="72"/>
        <end position="99"/>
    </location>
</feature>
<protein>
    <recommendedName>
        <fullName evidence="2">FAM50A/XAP5 C-terminal domain-containing protein</fullName>
    </recommendedName>
</protein>
<dbReference type="GeneID" id="68104368"/>
<reference evidence="3 4" key="1">
    <citation type="journal article" date="2018" name="BMC Genomics">
        <title>The genome of Naegleria lovaniensis, the basis for a comparative approach to unravel pathogenicity factors of the human pathogenic amoeba N. fowleri.</title>
        <authorList>
            <person name="Liechti N."/>
            <person name="Schurch N."/>
            <person name="Bruggmann R."/>
            <person name="Wittwer M."/>
        </authorList>
    </citation>
    <scope>NUCLEOTIDE SEQUENCE [LARGE SCALE GENOMIC DNA]</scope>
    <source>
        <strain evidence="3 4">ATCC 30569</strain>
    </source>
</reference>
<evidence type="ECO:0000259" key="2">
    <source>
        <dbReference type="Pfam" id="PF04921"/>
    </source>
</evidence>
<dbReference type="Pfam" id="PF04921">
    <property type="entry name" value="XAP5"/>
    <property type="match status" value="1"/>
</dbReference>
<dbReference type="GO" id="GO:0005634">
    <property type="term" value="C:nucleus"/>
    <property type="evidence" value="ECO:0007669"/>
    <property type="project" value="InterPro"/>
</dbReference>
<evidence type="ECO:0000313" key="4">
    <source>
        <dbReference type="Proteomes" id="UP000816034"/>
    </source>
</evidence>
<comment type="caution">
    <text evidence="3">The sequence shown here is derived from an EMBL/GenBank/DDBJ whole genome shotgun (WGS) entry which is preliminary data.</text>
</comment>
<evidence type="ECO:0000256" key="1">
    <source>
        <dbReference type="SAM" id="Coils"/>
    </source>
</evidence>
<dbReference type="GO" id="GO:0006325">
    <property type="term" value="P:chromatin organization"/>
    <property type="evidence" value="ECO:0007669"/>
    <property type="project" value="TreeGrafter"/>
</dbReference>
<proteinExistence type="predicted"/>
<feature type="domain" description="FAM50A/XAP5 C-terminal" evidence="2">
    <location>
        <begin position="166"/>
        <end position="300"/>
    </location>
</feature>
<feature type="coiled-coil region" evidence="1">
    <location>
        <begin position="139"/>
        <end position="166"/>
    </location>
</feature>
<dbReference type="Proteomes" id="UP000816034">
    <property type="component" value="Unassembled WGS sequence"/>
</dbReference>
<sequence>MAEYKGNKIDLTKAFLLEKQREEQLEKFFEKTASELKEKNKLGSIASKFAADEKKNVRDNALVEHTIGLVTLEDFTRKRLELEKEKERQQKKKEKKKQKKLVHVLSFQDELQEEEEGIEPEMKKIKKNPQVDTSFLPDKQREQEEQDQIERLRKEWLDEQEKIKNEDIEITYSYWDGRGHRKSIVVKKGTSVESFLYKVQQDWQELKRISVSDLMYIKEDLIIPHHYSFYDLIVNNTKGKTGVMFRFDVHDDVRAVSDATVEKQEAHASKIVDRRFFEKHKNELPYSKWEVYNPKKHVSKE</sequence>
<keyword evidence="1" id="KW-0175">Coiled coil</keyword>
<dbReference type="EMBL" id="PYSW02000052">
    <property type="protein sequence ID" value="KAG2373625.1"/>
    <property type="molecule type" value="Genomic_DNA"/>
</dbReference>
<evidence type="ECO:0000313" key="3">
    <source>
        <dbReference type="EMBL" id="KAG2373625.1"/>
    </source>
</evidence>
<dbReference type="PANTHER" id="PTHR12722">
    <property type="entry name" value="XAP-5 PROTEIN-RELATED"/>
    <property type="match status" value="1"/>
</dbReference>
<keyword evidence="4" id="KW-1185">Reference proteome</keyword>
<dbReference type="PANTHER" id="PTHR12722:SF0">
    <property type="entry name" value="PROTEIN FAM50A"/>
    <property type="match status" value="1"/>
</dbReference>
<dbReference type="AlphaFoldDB" id="A0AA88KC90"/>
<name>A0AA88KC90_NAELO</name>
<dbReference type="InterPro" id="IPR007005">
    <property type="entry name" value="XAP5"/>
</dbReference>
<gene>
    <name evidence="3" type="ORF">C9374_011914</name>
</gene>
<dbReference type="InterPro" id="IPR048337">
    <property type="entry name" value="FAM50A/XAP5_C"/>
</dbReference>
<organism evidence="3 4">
    <name type="scientific">Naegleria lovaniensis</name>
    <name type="common">Amoeba</name>
    <dbReference type="NCBI Taxonomy" id="51637"/>
    <lineage>
        <taxon>Eukaryota</taxon>
        <taxon>Discoba</taxon>
        <taxon>Heterolobosea</taxon>
        <taxon>Tetramitia</taxon>
        <taxon>Eutetramitia</taxon>
        <taxon>Vahlkampfiidae</taxon>
        <taxon>Naegleria</taxon>
    </lineage>
</organism>